<reference evidence="2 3" key="1">
    <citation type="journal article" date="2007" name="Nature">
        <title>Evolution of genes and genomes on the Drosophila phylogeny.</title>
        <authorList>
            <consortium name="Drosophila 12 Genomes Consortium"/>
            <person name="Clark A.G."/>
            <person name="Eisen M.B."/>
            <person name="Smith D.R."/>
            <person name="Bergman C.M."/>
            <person name="Oliver B."/>
            <person name="Markow T.A."/>
            <person name="Kaufman T.C."/>
            <person name="Kellis M."/>
            <person name="Gelbart W."/>
            <person name="Iyer V.N."/>
            <person name="Pollard D.A."/>
            <person name="Sackton T.B."/>
            <person name="Larracuente A.M."/>
            <person name="Singh N.D."/>
            <person name="Abad J.P."/>
            <person name="Abt D.N."/>
            <person name="Adryan B."/>
            <person name="Aguade M."/>
            <person name="Akashi H."/>
            <person name="Anderson W.W."/>
            <person name="Aquadro C.F."/>
            <person name="Ardell D.H."/>
            <person name="Arguello R."/>
            <person name="Artieri C.G."/>
            <person name="Barbash D.A."/>
            <person name="Barker D."/>
            <person name="Barsanti P."/>
            <person name="Batterham P."/>
            <person name="Batzoglou S."/>
            <person name="Begun D."/>
            <person name="Bhutkar A."/>
            <person name="Blanco E."/>
            <person name="Bosak S.A."/>
            <person name="Bradley R.K."/>
            <person name="Brand A.D."/>
            <person name="Brent M.R."/>
            <person name="Brooks A.N."/>
            <person name="Brown R.H."/>
            <person name="Butlin R.K."/>
            <person name="Caggese C."/>
            <person name="Calvi B.R."/>
            <person name="Bernardo de Carvalho A."/>
            <person name="Caspi A."/>
            <person name="Castrezana S."/>
            <person name="Celniker S.E."/>
            <person name="Chang J.L."/>
            <person name="Chapple C."/>
            <person name="Chatterji S."/>
            <person name="Chinwalla A."/>
            <person name="Civetta A."/>
            <person name="Clifton S.W."/>
            <person name="Comeron J.M."/>
            <person name="Costello J.C."/>
            <person name="Coyne J.A."/>
            <person name="Daub J."/>
            <person name="David R.G."/>
            <person name="Delcher A.L."/>
            <person name="Delehaunty K."/>
            <person name="Do C.B."/>
            <person name="Ebling H."/>
            <person name="Edwards K."/>
            <person name="Eickbush T."/>
            <person name="Evans J.D."/>
            <person name="Filipski A."/>
            <person name="Findeiss S."/>
            <person name="Freyhult E."/>
            <person name="Fulton L."/>
            <person name="Fulton R."/>
            <person name="Garcia A.C."/>
            <person name="Gardiner A."/>
            <person name="Garfield D.A."/>
            <person name="Garvin B.E."/>
            <person name="Gibson G."/>
            <person name="Gilbert D."/>
            <person name="Gnerre S."/>
            <person name="Godfrey J."/>
            <person name="Good R."/>
            <person name="Gotea V."/>
            <person name="Gravely B."/>
            <person name="Greenberg A.J."/>
            <person name="Griffiths-Jones S."/>
            <person name="Gross S."/>
            <person name="Guigo R."/>
            <person name="Gustafson E.A."/>
            <person name="Haerty W."/>
            <person name="Hahn M.W."/>
            <person name="Halligan D.L."/>
            <person name="Halpern A.L."/>
            <person name="Halter G.M."/>
            <person name="Han M.V."/>
            <person name="Heger A."/>
            <person name="Hillier L."/>
            <person name="Hinrichs A.S."/>
            <person name="Holmes I."/>
            <person name="Hoskins R.A."/>
            <person name="Hubisz M.J."/>
            <person name="Hultmark D."/>
            <person name="Huntley M.A."/>
            <person name="Jaffe D.B."/>
            <person name="Jagadeeshan S."/>
            <person name="Jeck W.R."/>
            <person name="Johnson J."/>
            <person name="Jones C.D."/>
            <person name="Jordan W.C."/>
            <person name="Karpen G.H."/>
            <person name="Kataoka E."/>
            <person name="Keightley P.D."/>
            <person name="Kheradpour P."/>
            <person name="Kirkness E.F."/>
            <person name="Koerich L.B."/>
            <person name="Kristiansen K."/>
            <person name="Kudrna D."/>
            <person name="Kulathinal R.J."/>
            <person name="Kumar S."/>
            <person name="Kwok R."/>
            <person name="Lander E."/>
            <person name="Langley C.H."/>
            <person name="Lapoint R."/>
            <person name="Lazzaro B.P."/>
            <person name="Lee S.J."/>
            <person name="Levesque L."/>
            <person name="Li R."/>
            <person name="Lin C.F."/>
            <person name="Lin M.F."/>
            <person name="Lindblad-Toh K."/>
            <person name="Llopart A."/>
            <person name="Long M."/>
            <person name="Low L."/>
            <person name="Lozovsky E."/>
            <person name="Lu J."/>
            <person name="Luo M."/>
            <person name="Machado C.A."/>
            <person name="Makalowski W."/>
            <person name="Marzo M."/>
            <person name="Matsuda M."/>
            <person name="Matzkin L."/>
            <person name="McAllister B."/>
            <person name="McBride C.S."/>
            <person name="McKernan B."/>
            <person name="McKernan K."/>
            <person name="Mendez-Lago M."/>
            <person name="Minx P."/>
            <person name="Mollenhauer M.U."/>
            <person name="Montooth K."/>
            <person name="Mount S.M."/>
            <person name="Mu X."/>
            <person name="Myers E."/>
            <person name="Negre B."/>
            <person name="Newfeld S."/>
            <person name="Nielsen R."/>
            <person name="Noor M.A."/>
            <person name="O'Grady P."/>
            <person name="Pachter L."/>
            <person name="Papaceit M."/>
            <person name="Parisi M.J."/>
            <person name="Parisi M."/>
            <person name="Parts L."/>
            <person name="Pedersen J.S."/>
            <person name="Pesole G."/>
            <person name="Phillippy A.M."/>
            <person name="Ponting C.P."/>
            <person name="Pop M."/>
            <person name="Porcelli D."/>
            <person name="Powell J.R."/>
            <person name="Prohaska S."/>
            <person name="Pruitt K."/>
            <person name="Puig M."/>
            <person name="Quesneville H."/>
            <person name="Ram K.R."/>
            <person name="Rand D."/>
            <person name="Rasmussen M.D."/>
            <person name="Reed L.K."/>
            <person name="Reenan R."/>
            <person name="Reily A."/>
            <person name="Remington K.A."/>
            <person name="Rieger T.T."/>
            <person name="Ritchie M.G."/>
            <person name="Robin C."/>
            <person name="Rogers Y.H."/>
            <person name="Rohde C."/>
            <person name="Rozas J."/>
            <person name="Rubenfield M.J."/>
            <person name="Ruiz A."/>
            <person name="Russo S."/>
            <person name="Salzberg S.L."/>
            <person name="Sanchez-Gracia A."/>
            <person name="Saranga D.J."/>
            <person name="Sato H."/>
            <person name="Schaeffer S.W."/>
            <person name="Schatz M.C."/>
            <person name="Schlenke T."/>
            <person name="Schwartz R."/>
            <person name="Segarra C."/>
            <person name="Singh R.S."/>
            <person name="Sirot L."/>
            <person name="Sirota M."/>
            <person name="Sisneros N.B."/>
            <person name="Smith C.D."/>
            <person name="Smith T.F."/>
            <person name="Spieth J."/>
            <person name="Stage D.E."/>
            <person name="Stark A."/>
            <person name="Stephan W."/>
            <person name="Strausberg R.L."/>
            <person name="Strempel S."/>
            <person name="Sturgill D."/>
            <person name="Sutton G."/>
            <person name="Sutton G.G."/>
            <person name="Tao W."/>
            <person name="Teichmann S."/>
            <person name="Tobari Y.N."/>
            <person name="Tomimura Y."/>
            <person name="Tsolas J.M."/>
            <person name="Valente V.L."/>
            <person name="Venter E."/>
            <person name="Venter J.C."/>
            <person name="Vicario S."/>
            <person name="Vieira F.G."/>
            <person name="Vilella A.J."/>
            <person name="Villasante A."/>
            <person name="Walenz B."/>
            <person name="Wang J."/>
            <person name="Wasserman M."/>
            <person name="Watts T."/>
            <person name="Wilson D."/>
            <person name="Wilson R.K."/>
            <person name="Wing R.A."/>
            <person name="Wolfner M.F."/>
            <person name="Wong A."/>
            <person name="Wong G.K."/>
            <person name="Wu C.I."/>
            <person name="Wu G."/>
            <person name="Yamamoto D."/>
            <person name="Yang H.P."/>
            <person name="Yang S.P."/>
            <person name="Yorke J.A."/>
            <person name="Yoshida K."/>
            <person name="Zdobnov E."/>
            <person name="Zhang P."/>
            <person name="Zhang Y."/>
            <person name="Zimin A.V."/>
            <person name="Baldwin J."/>
            <person name="Abdouelleil A."/>
            <person name="Abdulkadir J."/>
            <person name="Abebe A."/>
            <person name="Abera B."/>
            <person name="Abreu J."/>
            <person name="Acer S.C."/>
            <person name="Aftuck L."/>
            <person name="Alexander A."/>
            <person name="An P."/>
            <person name="Anderson E."/>
            <person name="Anderson S."/>
            <person name="Arachi H."/>
            <person name="Azer M."/>
            <person name="Bachantsang P."/>
            <person name="Barry A."/>
            <person name="Bayul T."/>
            <person name="Berlin A."/>
            <person name="Bessette D."/>
            <person name="Bloom T."/>
            <person name="Blye J."/>
            <person name="Boguslavskiy L."/>
            <person name="Bonnet C."/>
            <person name="Boukhgalter B."/>
            <person name="Bourzgui I."/>
            <person name="Brown A."/>
            <person name="Cahill P."/>
            <person name="Channer S."/>
            <person name="Cheshatsang Y."/>
            <person name="Chuda L."/>
            <person name="Citroen M."/>
            <person name="Collymore A."/>
            <person name="Cooke P."/>
            <person name="Costello M."/>
            <person name="D'Aco K."/>
            <person name="Daza R."/>
            <person name="De Haan G."/>
            <person name="DeGray S."/>
            <person name="DeMaso C."/>
            <person name="Dhargay N."/>
            <person name="Dooley K."/>
            <person name="Dooley E."/>
            <person name="Doricent M."/>
            <person name="Dorje P."/>
            <person name="Dorjee K."/>
            <person name="Dupes A."/>
            <person name="Elong R."/>
            <person name="Falk J."/>
            <person name="Farina A."/>
            <person name="Faro S."/>
            <person name="Ferguson D."/>
            <person name="Fisher S."/>
            <person name="Foley C.D."/>
            <person name="Franke A."/>
            <person name="Friedrich D."/>
            <person name="Gadbois L."/>
            <person name="Gearin G."/>
            <person name="Gearin C.R."/>
            <person name="Giannoukos G."/>
            <person name="Goode T."/>
            <person name="Graham J."/>
            <person name="Grandbois E."/>
            <person name="Grewal S."/>
            <person name="Gyaltsen K."/>
            <person name="Hafez N."/>
            <person name="Hagos B."/>
            <person name="Hall J."/>
            <person name="Henson C."/>
            <person name="Hollinger A."/>
            <person name="Honan T."/>
            <person name="Huard M.D."/>
            <person name="Hughes L."/>
            <person name="Hurhula B."/>
            <person name="Husby M.E."/>
            <person name="Kamat A."/>
            <person name="Kanga B."/>
            <person name="Kashin S."/>
            <person name="Khazanovich D."/>
            <person name="Kisner P."/>
            <person name="Lance K."/>
            <person name="Lara M."/>
            <person name="Lee W."/>
            <person name="Lennon N."/>
            <person name="Letendre F."/>
            <person name="LeVine R."/>
            <person name="Lipovsky A."/>
            <person name="Liu X."/>
            <person name="Liu J."/>
            <person name="Liu S."/>
            <person name="Lokyitsang T."/>
            <person name="Lokyitsang Y."/>
            <person name="Lubonja R."/>
            <person name="Lui A."/>
            <person name="MacDonald P."/>
            <person name="Magnisalis V."/>
            <person name="Maru K."/>
            <person name="Matthews C."/>
            <person name="McCusker W."/>
            <person name="McDonough S."/>
            <person name="Mehta T."/>
            <person name="Meldrim J."/>
            <person name="Meneus L."/>
            <person name="Mihai O."/>
            <person name="Mihalev A."/>
            <person name="Mihova T."/>
            <person name="Mittelman R."/>
            <person name="Mlenga V."/>
            <person name="Montmayeur A."/>
            <person name="Mulrain L."/>
            <person name="Navidi A."/>
            <person name="Naylor J."/>
            <person name="Negash T."/>
            <person name="Nguyen T."/>
            <person name="Nguyen N."/>
            <person name="Nicol R."/>
            <person name="Norbu C."/>
            <person name="Norbu N."/>
            <person name="Novod N."/>
            <person name="O'Neill B."/>
            <person name="Osman S."/>
            <person name="Markiewicz E."/>
            <person name="Oyono O.L."/>
            <person name="Patti C."/>
            <person name="Phunkhang P."/>
            <person name="Pierre F."/>
            <person name="Priest M."/>
            <person name="Raghuraman S."/>
            <person name="Rege F."/>
            <person name="Reyes R."/>
            <person name="Rise C."/>
            <person name="Rogov P."/>
            <person name="Ross K."/>
            <person name="Ryan E."/>
            <person name="Settipalli S."/>
            <person name="Shea T."/>
            <person name="Sherpa N."/>
            <person name="Shi L."/>
            <person name="Shih D."/>
            <person name="Sparrow T."/>
            <person name="Spaulding J."/>
            <person name="Stalker J."/>
            <person name="Stange-Thomann N."/>
            <person name="Stavropoulos S."/>
            <person name="Stone C."/>
            <person name="Strader C."/>
            <person name="Tesfaye S."/>
            <person name="Thomson T."/>
            <person name="Thoulutsang Y."/>
            <person name="Thoulutsang D."/>
            <person name="Topham K."/>
            <person name="Topping I."/>
            <person name="Tsamla T."/>
            <person name="Vassiliev H."/>
            <person name="Vo A."/>
            <person name="Wangchuk T."/>
            <person name="Wangdi T."/>
            <person name="Weiand M."/>
            <person name="Wilkinson J."/>
            <person name="Wilson A."/>
            <person name="Yadav S."/>
            <person name="Young G."/>
            <person name="Yu Q."/>
            <person name="Zembek L."/>
            <person name="Zhong D."/>
            <person name="Zimmer A."/>
            <person name="Zwirko Z."/>
            <person name="Jaffe D.B."/>
            <person name="Alvarez P."/>
            <person name="Brockman W."/>
            <person name="Butler J."/>
            <person name="Chin C."/>
            <person name="Gnerre S."/>
            <person name="Grabherr M."/>
            <person name="Kleber M."/>
            <person name="Mauceli E."/>
            <person name="MacCallum I."/>
        </authorList>
    </citation>
    <scope>NUCLEOTIDE SEQUENCE [LARGE SCALE GENOMIC DNA]</scope>
    <source>
        <strain evidence="3">Tucson 14030-0811.24</strain>
    </source>
</reference>
<protein>
    <recommendedName>
        <fullName evidence="1">Reverse transcriptase domain-containing protein</fullName>
    </recommendedName>
</protein>
<accession>A0A0Q9WY33</accession>
<name>A0A0Q9WY33_DROWI</name>
<feature type="domain" description="Reverse transcriptase" evidence="1">
    <location>
        <begin position="44"/>
        <end position="130"/>
    </location>
</feature>
<evidence type="ECO:0000313" key="3">
    <source>
        <dbReference type="Proteomes" id="UP000007798"/>
    </source>
</evidence>
<keyword evidence="3" id="KW-1185">Reference proteome</keyword>
<dbReference type="STRING" id="7260.A0A0Q9WY33"/>
<dbReference type="InParanoid" id="A0A0Q9WY33"/>
<gene>
    <name evidence="2" type="primary">Dwil\GK27315</name>
    <name evidence="2" type="ORF">Dwil_GK27315</name>
</gene>
<sequence length="138" mass="14912">MCQVLLQGNAGMAATKHTALYQPISGIGCYSTTQELVHGNTPSQVVHGNTPSPQGSVIGPTLWNVMYDTVLRLDMPTDTRIVGFADDIAIVTVAKDIQQAEENTNAAVFRILEWMEANSLSIAAHKTEAVLYNIKACH</sequence>
<dbReference type="OrthoDB" id="7861407at2759"/>
<dbReference type="eggNOG" id="KOG1075">
    <property type="taxonomic scope" value="Eukaryota"/>
</dbReference>
<dbReference type="Pfam" id="PF00078">
    <property type="entry name" value="RVT_1"/>
    <property type="match status" value="1"/>
</dbReference>
<dbReference type="EMBL" id="CH964286">
    <property type="protein sequence ID" value="KRG00329.1"/>
    <property type="molecule type" value="Genomic_DNA"/>
</dbReference>
<dbReference type="Proteomes" id="UP000007798">
    <property type="component" value="Unassembled WGS sequence"/>
</dbReference>
<organism evidence="2 3">
    <name type="scientific">Drosophila willistoni</name>
    <name type="common">Fruit fly</name>
    <dbReference type="NCBI Taxonomy" id="7260"/>
    <lineage>
        <taxon>Eukaryota</taxon>
        <taxon>Metazoa</taxon>
        <taxon>Ecdysozoa</taxon>
        <taxon>Arthropoda</taxon>
        <taxon>Hexapoda</taxon>
        <taxon>Insecta</taxon>
        <taxon>Pterygota</taxon>
        <taxon>Neoptera</taxon>
        <taxon>Endopterygota</taxon>
        <taxon>Diptera</taxon>
        <taxon>Brachycera</taxon>
        <taxon>Muscomorpha</taxon>
        <taxon>Ephydroidea</taxon>
        <taxon>Drosophilidae</taxon>
        <taxon>Drosophila</taxon>
        <taxon>Sophophora</taxon>
    </lineage>
</organism>
<evidence type="ECO:0000313" key="2">
    <source>
        <dbReference type="EMBL" id="KRG00329.1"/>
    </source>
</evidence>
<proteinExistence type="predicted"/>
<dbReference type="InterPro" id="IPR000477">
    <property type="entry name" value="RT_dom"/>
</dbReference>
<evidence type="ECO:0000259" key="1">
    <source>
        <dbReference type="Pfam" id="PF00078"/>
    </source>
</evidence>
<dbReference type="AlphaFoldDB" id="A0A0Q9WY33"/>
<dbReference type="SMR" id="A0A0Q9WY33"/>